<reference evidence="4 5" key="1">
    <citation type="submission" date="2024-06" db="EMBL/GenBank/DDBJ databases">
        <title>Sorghum-associated microbial communities from plants grown in Nebraska, USA.</title>
        <authorList>
            <person name="Schachtman D."/>
        </authorList>
    </citation>
    <scope>NUCLEOTIDE SEQUENCE [LARGE SCALE GENOMIC DNA]</scope>
    <source>
        <strain evidence="4 5">2709</strain>
    </source>
</reference>
<dbReference type="PROSITE" id="PS51318">
    <property type="entry name" value="TAT"/>
    <property type="match status" value="1"/>
</dbReference>
<feature type="domain" description="Beta-lactamase-related" evidence="2">
    <location>
        <begin position="62"/>
        <end position="385"/>
    </location>
</feature>
<dbReference type="Pfam" id="PF00144">
    <property type="entry name" value="Beta-lactamase"/>
    <property type="match status" value="1"/>
</dbReference>
<dbReference type="InterPro" id="IPR012338">
    <property type="entry name" value="Beta-lactam/transpept-like"/>
</dbReference>
<dbReference type="Pfam" id="PF11954">
    <property type="entry name" value="DUF3471"/>
    <property type="match status" value="1"/>
</dbReference>
<dbReference type="Gene3D" id="2.40.128.600">
    <property type="match status" value="1"/>
</dbReference>
<keyword evidence="5" id="KW-1185">Reference proteome</keyword>
<evidence type="ECO:0000259" key="2">
    <source>
        <dbReference type="Pfam" id="PF00144"/>
    </source>
</evidence>
<dbReference type="PANTHER" id="PTHR46825:SF15">
    <property type="entry name" value="BETA-LACTAMASE-RELATED DOMAIN-CONTAINING PROTEIN"/>
    <property type="match status" value="1"/>
</dbReference>
<dbReference type="RefSeq" id="WP_354446325.1">
    <property type="nucleotide sequence ID" value="NZ_JBEPSH010000007.1"/>
</dbReference>
<comment type="caution">
    <text evidence="4">The sequence shown here is derived from an EMBL/GenBank/DDBJ whole genome shotgun (WGS) entry which is preliminary data.</text>
</comment>
<gene>
    <name evidence="4" type="ORF">ABIE13_003916</name>
</gene>
<organism evidence="4 5">
    <name type="scientific">Ottowia thiooxydans</name>
    <dbReference type="NCBI Taxonomy" id="219182"/>
    <lineage>
        <taxon>Bacteria</taxon>
        <taxon>Pseudomonadati</taxon>
        <taxon>Pseudomonadota</taxon>
        <taxon>Betaproteobacteria</taxon>
        <taxon>Burkholderiales</taxon>
        <taxon>Comamonadaceae</taxon>
        <taxon>Ottowia</taxon>
    </lineage>
</organism>
<evidence type="ECO:0000259" key="3">
    <source>
        <dbReference type="Pfam" id="PF11954"/>
    </source>
</evidence>
<proteinExistence type="predicted"/>
<dbReference type="InterPro" id="IPR001466">
    <property type="entry name" value="Beta-lactam-related"/>
</dbReference>
<protein>
    <submittedName>
        <fullName evidence="4">CubicO group peptidase (Beta-lactamase class C family)</fullName>
    </submittedName>
</protein>
<dbReference type="InterPro" id="IPR050491">
    <property type="entry name" value="AmpC-like"/>
</dbReference>
<evidence type="ECO:0000313" key="5">
    <source>
        <dbReference type="Proteomes" id="UP001549320"/>
    </source>
</evidence>
<dbReference type="EMBL" id="JBEPSH010000007">
    <property type="protein sequence ID" value="MET4578800.1"/>
    <property type="molecule type" value="Genomic_DNA"/>
</dbReference>
<accession>A0ABV2QCP3</accession>
<dbReference type="SUPFAM" id="SSF56601">
    <property type="entry name" value="beta-lactamase/transpeptidase-like"/>
    <property type="match status" value="1"/>
</dbReference>
<dbReference type="InterPro" id="IPR006311">
    <property type="entry name" value="TAT_signal"/>
</dbReference>
<sequence>MNNKFRTAGTSHPAPAPERWLDRRTLLQRAALLGAGVSLGGGLAACDSDGATVSAAAQVPEMARNLMKKTGIPGLAVAIVHRDETLLAEGYGVRRAGHSEAVNADTVFQLASVSKPLGATVVARQVGEGTVGWNTRMRELLPWFELSNAETPDQLTVADLYSHRSGLPDHAGDDLEEMGWSQREELERLRLLPLLPFRQHNKYTNAGPTLAGIGLAGRLNTDWATLSQSTLYGPLGMTRTTSRYEEFAAQSNRAVGHVRDGNGWTPGAPRNADPQSPAGGASSSVRDMANWLKLLLAEGRWQGRALVSAAPLQAAMSPHSSDGSYGFGFNVGTVGAGGPRMASHSGGFQLGAATCFMVVPEYEVGIIVLTNSSPIGVPEAICRQFLDLVVEGRETADWWTRFNQALANFSAPVGSLVGQSPPANPVPPQSLERYVGSYRNDYFGTFKVERAQSGGLTIAIGPTLQRYPMRHWSGNDFVYYPSSESIPSGSVSLLRFNPDIGSLWVEVYSANGLGTLMRV</sequence>
<dbReference type="Gene3D" id="3.40.710.10">
    <property type="entry name" value="DD-peptidase/beta-lactamase superfamily"/>
    <property type="match status" value="1"/>
</dbReference>
<dbReference type="InterPro" id="IPR021860">
    <property type="entry name" value="Peptidase_S12_Pab87-rel_C"/>
</dbReference>
<feature type="region of interest" description="Disordered" evidence="1">
    <location>
        <begin position="257"/>
        <end position="283"/>
    </location>
</feature>
<evidence type="ECO:0000256" key="1">
    <source>
        <dbReference type="SAM" id="MobiDB-lite"/>
    </source>
</evidence>
<evidence type="ECO:0000313" key="4">
    <source>
        <dbReference type="EMBL" id="MET4578800.1"/>
    </source>
</evidence>
<feature type="domain" description="Peptidase S12 Pab87-related C-terminal" evidence="3">
    <location>
        <begin position="421"/>
        <end position="478"/>
    </location>
</feature>
<name>A0ABV2QCP3_9BURK</name>
<dbReference type="PANTHER" id="PTHR46825">
    <property type="entry name" value="D-ALANYL-D-ALANINE-CARBOXYPEPTIDASE/ENDOPEPTIDASE AMPH"/>
    <property type="match status" value="1"/>
</dbReference>
<dbReference type="Proteomes" id="UP001549320">
    <property type="component" value="Unassembled WGS sequence"/>
</dbReference>